<name>A0A090AJN1_9GAMM</name>
<dbReference type="HOGENOM" id="CLU_173213_0_0_6"/>
<reference evidence="2 3" key="1">
    <citation type="journal article" date="2014" name="ISME J.">
        <title>Ecophysiology of Thioploca ingrica as revealed by the complete genome sequence supplemented with proteomic evidence.</title>
        <authorList>
            <person name="Kojima H."/>
            <person name="Ogura Y."/>
            <person name="Yamamoto N."/>
            <person name="Togashi T."/>
            <person name="Mori H."/>
            <person name="Watanabe T."/>
            <person name="Nemoto F."/>
            <person name="Kurokawa K."/>
            <person name="Hayashi T."/>
            <person name="Fukui M."/>
        </authorList>
    </citation>
    <scope>NUCLEOTIDE SEQUENCE [LARGE SCALE GENOMIC DNA]</scope>
</reference>
<feature type="transmembrane region" description="Helical" evidence="1">
    <location>
        <begin position="40"/>
        <end position="64"/>
    </location>
</feature>
<evidence type="ECO:0000313" key="2">
    <source>
        <dbReference type="EMBL" id="BAP55145.1"/>
    </source>
</evidence>
<evidence type="ECO:0000256" key="1">
    <source>
        <dbReference type="SAM" id="Phobius"/>
    </source>
</evidence>
<dbReference type="EMBL" id="AP014633">
    <property type="protein sequence ID" value="BAP55145.1"/>
    <property type="molecule type" value="Genomic_DNA"/>
</dbReference>
<gene>
    <name evidence="2" type="ORF">THII_0848</name>
</gene>
<proteinExistence type="predicted"/>
<dbReference type="Proteomes" id="UP000031623">
    <property type="component" value="Chromosome"/>
</dbReference>
<feature type="transmembrane region" description="Helical" evidence="1">
    <location>
        <begin position="15"/>
        <end position="34"/>
    </location>
</feature>
<dbReference type="KEGG" id="tig:THII_0848"/>
<sequence>MIKLKNKDIKNPKLIYLKGILFLLILIISASLILVKTKSWIIGFLLLLVIWSSARFYYFMFYVVEKYVNSNYKFSGILHFLKYLISERGNPRNNNG</sequence>
<keyword evidence="1" id="KW-0812">Transmembrane</keyword>
<keyword evidence="3" id="KW-1185">Reference proteome</keyword>
<keyword evidence="1" id="KW-0472">Membrane</keyword>
<dbReference type="OrthoDB" id="286647at2"/>
<accession>A0A090AJN1</accession>
<dbReference type="AlphaFoldDB" id="A0A090AJN1"/>
<protein>
    <submittedName>
        <fullName evidence="2">Uncharacterized protein</fullName>
    </submittedName>
</protein>
<organism evidence="2 3">
    <name type="scientific">Thioploca ingrica</name>
    <dbReference type="NCBI Taxonomy" id="40754"/>
    <lineage>
        <taxon>Bacteria</taxon>
        <taxon>Pseudomonadati</taxon>
        <taxon>Pseudomonadota</taxon>
        <taxon>Gammaproteobacteria</taxon>
        <taxon>Thiotrichales</taxon>
        <taxon>Thiotrichaceae</taxon>
        <taxon>Thioploca</taxon>
    </lineage>
</organism>
<evidence type="ECO:0000313" key="3">
    <source>
        <dbReference type="Proteomes" id="UP000031623"/>
    </source>
</evidence>
<keyword evidence="1" id="KW-1133">Transmembrane helix</keyword>